<evidence type="ECO:0000256" key="5">
    <source>
        <dbReference type="ARBA" id="ARBA00023187"/>
    </source>
</evidence>
<dbReference type="GO" id="GO:0046540">
    <property type="term" value="C:U4/U6 x U5 tri-snRNP complex"/>
    <property type="evidence" value="ECO:0007669"/>
    <property type="project" value="TreeGrafter"/>
</dbReference>
<evidence type="ECO:0000256" key="3">
    <source>
        <dbReference type="ARBA" id="ARBA00022664"/>
    </source>
</evidence>
<dbReference type="AlphaFoldDB" id="A0A7D8Z3V4"/>
<dbReference type="EMBL" id="QGMG01000767">
    <property type="protein sequence ID" value="TVY51646.1"/>
    <property type="molecule type" value="Genomic_DNA"/>
</dbReference>
<keyword evidence="3" id="KW-0507">mRNA processing</keyword>
<evidence type="ECO:0000256" key="4">
    <source>
        <dbReference type="ARBA" id="ARBA00022737"/>
    </source>
</evidence>
<reference evidence="10 11" key="1">
    <citation type="submission" date="2018-05" db="EMBL/GenBank/DDBJ databases">
        <title>Whole genome sequencing for identification of molecular markers to develop diagnostic detection tools for the regulated plant pathogen Lachnellula willkommii.</title>
        <authorList>
            <person name="Giroux E."/>
            <person name="Bilodeau G."/>
        </authorList>
    </citation>
    <scope>NUCLEOTIDE SEQUENCE [LARGE SCALE GENOMIC DNA]</scope>
    <source>
        <strain evidence="10 11">CBS 625.97</strain>
    </source>
</reference>
<feature type="region of interest" description="Disordered" evidence="8">
    <location>
        <begin position="277"/>
        <end position="298"/>
    </location>
</feature>
<organism evidence="10 11">
    <name type="scientific">Lachnellula cervina</name>
    <dbReference type="NCBI Taxonomy" id="1316786"/>
    <lineage>
        <taxon>Eukaryota</taxon>
        <taxon>Fungi</taxon>
        <taxon>Dikarya</taxon>
        <taxon>Ascomycota</taxon>
        <taxon>Pezizomycotina</taxon>
        <taxon>Leotiomycetes</taxon>
        <taxon>Helotiales</taxon>
        <taxon>Lachnaceae</taxon>
        <taxon>Lachnellula</taxon>
    </lineage>
</organism>
<protein>
    <submittedName>
        <fullName evidence="10">Pre-mRNA-splicing factor prp1</fullName>
    </submittedName>
</protein>
<feature type="region of interest" description="Disordered" evidence="8">
    <location>
        <begin position="66"/>
        <end position="148"/>
    </location>
</feature>
<dbReference type="OrthoDB" id="440128at2759"/>
<keyword evidence="4" id="KW-0677">Repeat</keyword>
<evidence type="ECO:0000256" key="6">
    <source>
        <dbReference type="ARBA" id="ARBA00023242"/>
    </source>
</evidence>
<dbReference type="Gene3D" id="1.25.40.10">
    <property type="entry name" value="Tetratricopeptide repeat domain"/>
    <property type="match status" value="4"/>
</dbReference>
<comment type="subcellular location">
    <subcellularLocation>
        <location evidence="1">Nucleus</location>
    </subcellularLocation>
</comment>
<feature type="compositionally biased region" description="Low complexity" evidence="8">
    <location>
        <begin position="98"/>
        <end position="107"/>
    </location>
</feature>
<feature type="compositionally biased region" description="Basic and acidic residues" evidence="8">
    <location>
        <begin position="114"/>
        <end position="129"/>
    </location>
</feature>
<dbReference type="PANTHER" id="PTHR11246">
    <property type="entry name" value="PRE-MRNA SPLICING FACTOR"/>
    <property type="match status" value="1"/>
</dbReference>
<keyword evidence="11" id="KW-1185">Reference proteome</keyword>
<evidence type="ECO:0000313" key="11">
    <source>
        <dbReference type="Proteomes" id="UP000481288"/>
    </source>
</evidence>
<dbReference type="InterPro" id="IPR019734">
    <property type="entry name" value="TPR_rpt"/>
</dbReference>
<evidence type="ECO:0000259" key="9">
    <source>
        <dbReference type="Pfam" id="PF06424"/>
    </source>
</evidence>
<dbReference type="Pfam" id="PF13432">
    <property type="entry name" value="TPR_16"/>
    <property type="match status" value="1"/>
</dbReference>
<feature type="compositionally biased region" description="Basic and acidic residues" evidence="8">
    <location>
        <begin position="86"/>
        <end position="97"/>
    </location>
</feature>
<proteinExistence type="predicted"/>
<feature type="domain" description="PRP1 splicing factor N-terminal" evidence="9">
    <location>
        <begin position="201"/>
        <end position="251"/>
    </location>
</feature>
<dbReference type="SMART" id="SM00386">
    <property type="entry name" value="HAT"/>
    <property type="match status" value="12"/>
</dbReference>
<feature type="coiled-coil region" evidence="7">
    <location>
        <begin position="554"/>
        <end position="586"/>
    </location>
</feature>
<dbReference type="InterPro" id="IPR045075">
    <property type="entry name" value="Syf1-like"/>
</dbReference>
<dbReference type="InterPro" id="IPR010491">
    <property type="entry name" value="PRP1_N"/>
</dbReference>
<dbReference type="FunFam" id="1.25.40.10:FF:000256">
    <property type="entry name" value="Probable pre-mRNA splicing factor prp1"/>
    <property type="match status" value="1"/>
</dbReference>
<gene>
    <name evidence="10" type="primary">prp1</name>
    <name evidence="10" type="ORF">LCER1_G007034</name>
</gene>
<evidence type="ECO:0000313" key="10">
    <source>
        <dbReference type="EMBL" id="TVY51646.1"/>
    </source>
</evidence>
<dbReference type="Pfam" id="PF13181">
    <property type="entry name" value="TPR_8"/>
    <property type="match status" value="1"/>
</dbReference>
<dbReference type="InterPro" id="IPR011990">
    <property type="entry name" value="TPR-like_helical_dom_sf"/>
</dbReference>
<dbReference type="PANTHER" id="PTHR11246:SF1">
    <property type="entry name" value="PRE-MRNA-PROCESSING FACTOR 6"/>
    <property type="match status" value="1"/>
</dbReference>
<evidence type="ECO:0000256" key="8">
    <source>
        <dbReference type="SAM" id="MobiDB-lite"/>
    </source>
</evidence>
<comment type="caution">
    <text evidence="10">The sequence shown here is derived from an EMBL/GenBank/DDBJ whole genome shotgun (WGS) entry which is preliminary data.</text>
</comment>
<keyword evidence="7" id="KW-0175">Coiled coil</keyword>
<evidence type="ECO:0000256" key="7">
    <source>
        <dbReference type="SAM" id="Coils"/>
    </source>
</evidence>
<evidence type="ECO:0000256" key="1">
    <source>
        <dbReference type="ARBA" id="ARBA00004123"/>
    </source>
</evidence>
<dbReference type="Pfam" id="PF14559">
    <property type="entry name" value="TPR_19"/>
    <property type="match status" value="1"/>
</dbReference>
<dbReference type="FunFam" id="1.25.40.10:FF:001164">
    <property type="entry name" value="mRNA splicing factor (Prp1/Zer1), putative (AFU_orthologue AFUA_2G06070)"/>
    <property type="match status" value="1"/>
</dbReference>
<dbReference type="SUPFAM" id="SSF48452">
    <property type="entry name" value="TPR-like"/>
    <property type="match status" value="4"/>
</dbReference>
<dbReference type="SMART" id="SM00028">
    <property type="entry name" value="TPR"/>
    <property type="match status" value="3"/>
</dbReference>
<dbReference type="GO" id="GO:0000244">
    <property type="term" value="P:spliceosomal tri-snRNP complex assembly"/>
    <property type="evidence" value="ECO:0007669"/>
    <property type="project" value="TreeGrafter"/>
</dbReference>
<dbReference type="Proteomes" id="UP000481288">
    <property type="component" value="Unassembled WGS sequence"/>
</dbReference>
<sequence>MEEKEIVTTQKSLVPIEARQETPSQPCHPKPHDFYITRTKAAKYLDNMAGRRDFLNQPAPENYVAGLGRGATGFTTRSDLGPAREGPSEDQIKEALAKRAAQLGAAAPTAYGAPEKKEEDEGDDERFQDPENEVGLFAGGAYDKDDDEADRIYQEVDEKMDRRRKARRLVSPLFPPSHPSVAADGLSNMQIVEQITDLSTYREAREKAEQEEYERNNPKIQQQFADLKRALGTVSDEDWANLPEVGDLTGKNRRNKQALRQRFYAVPDSVIAGARDSSELGTTVAEDGGSGGGDGTDGTMTNFADIGAARDKVLKVRLDQASQGSGTDSVAGSATSIDPKGYLTSLAKSQVNEGEAQVGDVKRVRVLLESVIKTNPKHAPGWIAAARLEELAGKTVAARNIIARGCEFCPKSEDAWLENIRLNDNYNAKIIASNAIQKNDRSVRLWVEAMKLESESRAKKTVIRKALDHIPQSVMLWKEAVNLEEDPADARLLLAKATEIIPLSVELWLALARLESSDNAQKVLNKARKAIPTSHEIWIAAARLQEQIGNAAKVNVMKRAVQALAKESAMLKREEWITEAEKCEEEGAVLTCGNVIRETLGWGLDEDDDRKEIWMEDAKSSIGRGNYETARAIHAYALRVFVNSRKLWLAAADLEKNHGTKEALWQLLEKAVEACPQSEVLWMMLAKEKWQAGEIDNARRVLGRAFNQNPNNEDIWLAAVKLEAENQQPDQARELLKTARQEAPTDRVWMKSVSFERQAGNVEAALDLVNQALQLFPAAAKLWMMKGQIYEGEGKLPQAREAYSTGTKACPRSVPLWLLYSRLEEKTGAVVKARSVLDRARLAVPKSPELWTESVRIERRANNTSQAKVLMAKALQEVPNSGLLYTESIWHLEPRTQRKPRALEAIKKVDNDPILFVTIARIFWGERRLEKAQNWFEKAILLDSDLGDTWAWYYKFLLQHGTEEKRADVISKAILNEPRHGEYWQGIAKDPKNAGKGIEDILKIVVGLLE</sequence>
<dbReference type="Pfam" id="PF13428">
    <property type="entry name" value="TPR_14"/>
    <property type="match status" value="1"/>
</dbReference>
<evidence type="ECO:0000256" key="2">
    <source>
        <dbReference type="ARBA" id="ARBA00011524"/>
    </source>
</evidence>
<accession>A0A7D8Z3V4</accession>
<keyword evidence="5" id="KW-0508">mRNA splicing</keyword>
<dbReference type="InterPro" id="IPR003107">
    <property type="entry name" value="HAT"/>
</dbReference>
<dbReference type="FunFam" id="1.25.40.10:FF:000649">
    <property type="entry name" value="mRNA splicing factor (Prp1/Zer1), putative"/>
    <property type="match status" value="1"/>
</dbReference>
<name>A0A7D8Z3V4_9HELO</name>
<dbReference type="Pfam" id="PF06424">
    <property type="entry name" value="PRP1_N"/>
    <property type="match status" value="2"/>
</dbReference>
<dbReference type="GO" id="GO:0071013">
    <property type="term" value="C:catalytic step 2 spliceosome"/>
    <property type="evidence" value="ECO:0007669"/>
    <property type="project" value="TreeGrafter"/>
</dbReference>
<feature type="domain" description="PRP1 splicing factor N-terminal" evidence="9">
    <location>
        <begin position="59"/>
        <end position="168"/>
    </location>
</feature>
<comment type="subunit">
    <text evidence="2">Associated with the spliceosome.</text>
</comment>
<feature type="coiled-coil region" evidence="7">
    <location>
        <begin position="191"/>
        <end position="230"/>
    </location>
</feature>
<keyword evidence="6" id="KW-0539">Nucleus</keyword>